<reference evidence="2" key="1">
    <citation type="submission" date="2020-05" db="EMBL/GenBank/DDBJ databases">
        <title>WGS assembly of Panicum virgatum.</title>
        <authorList>
            <person name="Lovell J.T."/>
            <person name="Jenkins J."/>
            <person name="Shu S."/>
            <person name="Juenger T.E."/>
            <person name="Schmutz J."/>
        </authorList>
    </citation>
    <scope>NUCLEOTIDE SEQUENCE</scope>
    <source>
        <strain evidence="2">AP13</strain>
    </source>
</reference>
<feature type="region of interest" description="Disordered" evidence="1">
    <location>
        <begin position="146"/>
        <end position="193"/>
    </location>
</feature>
<keyword evidence="3" id="KW-1185">Reference proteome</keyword>
<feature type="compositionally biased region" description="Basic residues" evidence="1">
    <location>
        <begin position="1"/>
        <end position="17"/>
    </location>
</feature>
<proteinExistence type="predicted"/>
<feature type="compositionally biased region" description="Pro residues" evidence="1">
    <location>
        <begin position="79"/>
        <end position="88"/>
    </location>
</feature>
<name>A0A8T0WD22_PANVG</name>
<protein>
    <submittedName>
        <fullName evidence="2">Uncharacterized protein</fullName>
    </submittedName>
</protein>
<feature type="compositionally biased region" description="Basic residues" evidence="1">
    <location>
        <begin position="147"/>
        <end position="157"/>
    </location>
</feature>
<evidence type="ECO:0000256" key="1">
    <source>
        <dbReference type="SAM" id="MobiDB-lite"/>
    </source>
</evidence>
<dbReference type="EMBL" id="CM029039">
    <property type="protein sequence ID" value="KAG2642573.1"/>
    <property type="molecule type" value="Genomic_DNA"/>
</dbReference>
<organism evidence="2 3">
    <name type="scientific">Panicum virgatum</name>
    <name type="common">Blackwell switchgrass</name>
    <dbReference type="NCBI Taxonomy" id="38727"/>
    <lineage>
        <taxon>Eukaryota</taxon>
        <taxon>Viridiplantae</taxon>
        <taxon>Streptophyta</taxon>
        <taxon>Embryophyta</taxon>
        <taxon>Tracheophyta</taxon>
        <taxon>Spermatophyta</taxon>
        <taxon>Magnoliopsida</taxon>
        <taxon>Liliopsida</taxon>
        <taxon>Poales</taxon>
        <taxon>Poaceae</taxon>
        <taxon>PACMAD clade</taxon>
        <taxon>Panicoideae</taxon>
        <taxon>Panicodae</taxon>
        <taxon>Paniceae</taxon>
        <taxon>Panicinae</taxon>
        <taxon>Panicum</taxon>
        <taxon>Panicum sect. Hiantes</taxon>
    </lineage>
</organism>
<sequence length="193" mass="20881">MAARRRPRREGQRRRPGLRLGATGRAWASWAAWPGDSSGPAPRAGSSSFSNQRNANVKLHPPSIEPPAPSAVLPRVAEPRPPPPPPQPLRALGSRPPADPRARRRPPPRGPAGLQPASGLHWPPPRPWVPVGLHWPPPRPWVPAGRAGHRRFPRGARRAPPPAGCRRGRLQASSPPLRSFRDLASPLTMEVGG</sequence>
<feature type="compositionally biased region" description="Low complexity" evidence="1">
    <location>
        <begin position="34"/>
        <end position="50"/>
    </location>
</feature>
<evidence type="ECO:0000313" key="3">
    <source>
        <dbReference type="Proteomes" id="UP000823388"/>
    </source>
</evidence>
<gene>
    <name evidence="2" type="ORF">PVAP13_2KG277537</name>
</gene>
<dbReference type="AlphaFoldDB" id="A0A8T0WD22"/>
<accession>A0A8T0WD22</accession>
<feature type="region of interest" description="Disordered" evidence="1">
    <location>
        <begin position="1"/>
        <end position="125"/>
    </location>
</feature>
<comment type="caution">
    <text evidence="2">The sequence shown here is derived from an EMBL/GenBank/DDBJ whole genome shotgun (WGS) entry which is preliminary data.</text>
</comment>
<evidence type="ECO:0000313" key="2">
    <source>
        <dbReference type="EMBL" id="KAG2642573.1"/>
    </source>
</evidence>
<dbReference type="Proteomes" id="UP000823388">
    <property type="component" value="Chromosome 2K"/>
</dbReference>